<dbReference type="InterPro" id="IPR021858">
    <property type="entry name" value="Fun_TF"/>
</dbReference>
<sequence length="508" mass="56530">MTGKGSRDRTGCKDCRRRKRGCDRKKPQCGSCQKHNIVCVYVDPTQTSPSKYVHQFTKNHFTVPLDSAGSPTFVNLRSDEVALICQQYAGAANLAQRTPPRAPQSIVPNPRWAPVLDRKSGGSEMEMVQYYDEVISCSKVCVNDKRNVFRTFVLPVLLSNRGPLFDTVIALTAAEWAKRGLRDGVDYNKAADQYKGEALAQLRSKAWVAGNADENLLTCVLLASLDIAEGSLPSWLTHLRGALAIANTHSSRTSPECAALVLQYFRFRYVLMKTTQHKNLLESSDEPGESVSDQWDEALRALDKFLPGTSQTVDPQIGCSMELVELINKITAAGAAAAGSTAKNSSTISPELDGATLEKRVRQLKCYTTGPDSEYLLKSAECFRLAALIYLQLVLFNAPIRFPSMPVTSQPLLDCLSEIIYEDQPRRCFPMWPLFIAGCVSCTDAHRKAVIDHFNLLDKKWPISNIATVTKAIQTIWQTRDFDNGIEPTTHRDWQDVIDKFGWKLSLS</sequence>
<dbReference type="GO" id="GO:0000981">
    <property type="term" value="F:DNA-binding transcription factor activity, RNA polymerase II-specific"/>
    <property type="evidence" value="ECO:0007669"/>
    <property type="project" value="InterPro"/>
</dbReference>
<proteinExistence type="predicted"/>
<dbReference type="PANTHER" id="PTHR37534">
    <property type="entry name" value="TRANSCRIPTIONAL ACTIVATOR PROTEIN UGA3"/>
    <property type="match status" value="1"/>
</dbReference>
<reference evidence="4" key="1">
    <citation type="journal article" date="2020" name="Phytopathology">
        <title>Genome Sequence Resources of Colletotrichum truncatum, C. plurivorum, C. musicola, and C. sojae: Four Species Pathogenic to Soybean (Glycine max).</title>
        <authorList>
            <person name="Rogerio F."/>
            <person name="Boufleur T.R."/>
            <person name="Ciampi-Guillardi M."/>
            <person name="Sukno S.A."/>
            <person name="Thon M.R."/>
            <person name="Massola Junior N.S."/>
            <person name="Baroncelli R."/>
        </authorList>
    </citation>
    <scope>NUCLEOTIDE SEQUENCE</scope>
    <source>
        <strain evidence="4">LFN00145</strain>
    </source>
</reference>
<dbReference type="GO" id="GO:0005634">
    <property type="term" value="C:nucleus"/>
    <property type="evidence" value="ECO:0007669"/>
    <property type="project" value="UniProtKB-SubCell"/>
</dbReference>
<dbReference type="PROSITE" id="PS50048">
    <property type="entry name" value="ZN2_CY6_FUNGAL_2"/>
    <property type="match status" value="1"/>
</dbReference>
<evidence type="ECO:0000313" key="5">
    <source>
        <dbReference type="Proteomes" id="UP000654918"/>
    </source>
</evidence>
<dbReference type="GO" id="GO:0045944">
    <property type="term" value="P:positive regulation of transcription by RNA polymerase II"/>
    <property type="evidence" value="ECO:0007669"/>
    <property type="project" value="TreeGrafter"/>
</dbReference>
<dbReference type="GO" id="GO:0000976">
    <property type="term" value="F:transcription cis-regulatory region binding"/>
    <property type="evidence" value="ECO:0007669"/>
    <property type="project" value="TreeGrafter"/>
</dbReference>
<comment type="caution">
    <text evidence="4">The sequence shown here is derived from an EMBL/GenBank/DDBJ whole genome shotgun (WGS) entry which is preliminary data.</text>
</comment>
<dbReference type="Gene3D" id="4.10.240.10">
    <property type="entry name" value="Zn(2)-C6 fungal-type DNA-binding domain"/>
    <property type="match status" value="1"/>
</dbReference>
<dbReference type="Proteomes" id="UP000654918">
    <property type="component" value="Unassembled WGS sequence"/>
</dbReference>
<dbReference type="InterPro" id="IPR001138">
    <property type="entry name" value="Zn2Cys6_DnaBD"/>
</dbReference>
<dbReference type="InterPro" id="IPR036864">
    <property type="entry name" value="Zn2-C6_fun-type_DNA-bd_sf"/>
</dbReference>
<dbReference type="EMBL" id="WIGO01000473">
    <property type="protein sequence ID" value="KAF6811146.1"/>
    <property type="molecule type" value="Genomic_DNA"/>
</dbReference>
<dbReference type="Pfam" id="PF11951">
    <property type="entry name" value="Fungal_trans_2"/>
    <property type="match status" value="1"/>
</dbReference>
<dbReference type="SMART" id="SM00066">
    <property type="entry name" value="GAL4"/>
    <property type="match status" value="1"/>
</dbReference>
<feature type="domain" description="Zn(2)-C6 fungal-type" evidence="3">
    <location>
        <begin position="11"/>
        <end position="41"/>
    </location>
</feature>
<organism evidence="4 5">
    <name type="scientific">Colletotrichum plurivorum</name>
    <dbReference type="NCBI Taxonomy" id="2175906"/>
    <lineage>
        <taxon>Eukaryota</taxon>
        <taxon>Fungi</taxon>
        <taxon>Dikarya</taxon>
        <taxon>Ascomycota</taxon>
        <taxon>Pezizomycotina</taxon>
        <taxon>Sordariomycetes</taxon>
        <taxon>Hypocreomycetidae</taxon>
        <taxon>Glomerellales</taxon>
        <taxon>Glomerellaceae</taxon>
        <taxon>Colletotrichum</taxon>
        <taxon>Colletotrichum orchidearum species complex</taxon>
    </lineage>
</organism>
<keyword evidence="5" id="KW-1185">Reference proteome</keyword>
<dbReference type="AlphaFoldDB" id="A0A8H6JEK8"/>
<dbReference type="CDD" id="cd00067">
    <property type="entry name" value="GAL4"/>
    <property type="match status" value="1"/>
</dbReference>
<dbReference type="GO" id="GO:0008270">
    <property type="term" value="F:zinc ion binding"/>
    <property type="evidence" value="ECO:0007669"/>
    <property type="project" value="InterPro"/>
</dbReference>
<protein>
    <recommendedName>
        <fullName evidence="3">Zn(2)-C6 fungal-type domain-containing protein</fullName>
    </recommendedName>
</protein>
<dbReference type="PANTHER" id="PTHR37534:SF49">
    <property type="entry name" value="LYSINE BIOSYNTHESIS REGULATORY PROTEIN LYS14"/>
    <property type="match status" value="1"/>
</dbReference>
<evidence type="ECO:0000259" key="3">
    <source>
        <dbReference type="PROSITE" id="PS50048"/>
    </source>
</evidence>
<gene>
    <name evidence="4" type="ORF">CPLU01_15172</name>
</gene>
<evidence type="ECO:0000256" key="2">
    <source>
        <dbReference type="ARBA" id="ARBA00023242"/>
    </source>
</evidence>
<comment type="subcellular location">
    <subcellularLocation>
        <location evidence="1">Nucleus</location>
    </subcellularLocation>
</comment>
<evidence type="ECO:0000256" key="1">
    <source>
        <dbReference type="ARBA" id="ARBA00004123"/>
    </source>
</evidence>
<accession>A0A8H6JEK8</accession>
<name>A0A8H6JEK8_9PEZI</name>
<dbReference type="Pfam" id="PF00172">
    <property type="entry name" value="Zn_clus"/>
    <property type="match status" value="1"/>
</dbReference>
<dbReference type="SUPFAM" id="SSF57701">
    <property type="entry name" value="Zn2/Cys6 DNA-binding domain"/>
    <property type="match status" value="1"/>
</dbReference>
<dbReference type="PROSITE" id="PS00463">
    <property type="entry name" value="ZN2_CY6_FUNGAL_1"/>
    <property type="match status" value="1"/>
</dbReference>
<keyword evidence="2" id="KW-0539">Nucleus</keyword>
<evidence type="ECO:0000313" key="4">
    <source>
        <dbReference type="EMBL" id="KAF6811146.1"/>
    </source>
</evidence>